<dbReference type="InterPro" id="IPR001810">
    <property type="entry name" value="F-box_dom"/>
</dbReference>
<dbReference type="PANTHER" id="PTHR33207">
    <property type="entry name" value="F-BOX DOMAIN CONTAINING PROTEIN-RELATED"/>
    <property type="match status" value="1"/>
</dbReference>
<dbReference type="InterPro" id="IPR036047">
    <property type="entry name" value="F-box-like_dom_sf"/>
</dbReference>
<dbReference type="Gramene" id="TVU00148">
    <property type="protein sequence ID" value="TVU00148"/>
    <property type="gene ID" value="EJB05_54458"/>
</dbReference>
<evidence type="ECO:0000259" key="1">
    <source>
        <dbReference type="Pfam" id="PF12937"/>
    </source>
</evidence>
<evidence type="ECO:0000313" key="3">
    <source>
        <dbReference type="Proteomes" id="UP000324897"/>
    </source>
</evidence>
<sequence>MVLDDNDLLGEILLRVAFTTSLVRAALVCKRWLQAVSDPAFLRRFCDVHLPRLLGFYVQHKDLCLPKFVPAPNLPSELAAITRRASSALNAYASGMPESKVSILGCRHGYLLLRLDNSPNNSRDELLNLLPCFSRQEAVILPPAPSAGFFYGMTWIHKYLQNNGSVRIYAEWHYLDEPYKWTINICELRDRAWHSLTPTAIELPLMRD</sequence>
<dbReference type="Proteomes" id="UP000324897">
    <property type="component" value="Unassembled WGS sequence"/>
</dbReference>
<comment type="caution">
    <text evidence="2">The sequence shown here is derived from an EMBL/GenBank/DDBJ whole genome shotgun (WGS) entry which is preliminary data.</text>
</comment>
<organism evidence="2 3">
    <name type="scientific">Eragrostis curvula</name>
    <name type="common">weeping love grass</name>
    <dbReference type="NCBI Taxonomy" id="38414"/>
    <lineage>
        <taxon>Eukaryota</taxon>
        <taxon>Viridiplantae</taxon>
        <taxon>Streptophyta</taxon>
        <taxon>Embryophyta</taxon>
        <taxon>Tracheophyta</taxon>
        <taxon>Spermatophyta</taxon>
        <taxon>Magnoliopsida</taxon>
        <taxon>Liliopsida</taxon>
        <taxon>Poales</taxon>
        <taxon>Poaceae</taxon>
        <taxon>PACMAD clade</taxon>
        <taxon>Chloridoideae</taxon>
        <taxon>Eragrostideae</taxon>
        <taxon>Eragrostidinae</taxon>
        <taxon>Eragrostis</taxon>
    </lineage>
</organism>
<keyword evidence="3" id="KW-1185">Reference proteome</keyword>
<proteinExistence type="predicted"/>
<gene>
    <name evidence="2" type="ORF">EJB05_54458</name>
</gene>
<dbReference type="EMBL" id="RWGY01000633">
    <property type="protein sequence ID" value="TVU00148.1"/>
    <property type="molecule type" value="Genomic_DNA"/>
</dbReference>
<dbReference type="Gene3D" id="1.20.1280.50">
    <property type="match status" value="1"/>
</dbReference>
<feature type="non-terminal residue" evidence="2">
    <location>
        <position position="1"/>
    </location>
</feature>
<accession>A0A5J9SMB3</accession>
<name>A0A5J9SMB3_9POAL</name>
<reference evidence="2 3" key="1">
    <citation type="journal article" date="2019" name="Sci. Rep.">
        <title>A high-quality genome of Eragrostis curvula grass provides insights into Poaceae evolution and supports new strategies to enhance forage quality.</title>
        <authorList>
            <person name="Carballo J."/>
            <person name="Santos B.A.C.M."/>
            <person name="Zappacosta D."/>
            <person name="Garbus I."/>
            <person name="Selva J.P."/>
            <person name="Gallo C.A."/>
            <person name="Diaz A."/>
            <person name="Albertini E."/>
            <person name="Caccamo M."/>
            <person name="Echenique V."/>
        </authorList>
    </citation>
    <scope>NUCLEOTIDE SEQUENCE [LARGE SCALE GENOMIC DNA]</scope>
    <source>
        <strain evidence="3">cv. Victoria</strain>
        <tissue evidence="2">Leaf</tissue>
    </source>
</reference>
<protein>
    <recommendedName>
        <fullName evidence="1">F-box domain-containing protein</fullName>
    </recommendedName>
</protein>
<evidence type="ECO:0000313" key="2">
    <source>
        <dbReference type="EMBL" id="TVU00148.1"/>
    </source>
</evidence>
<feature type="domain" description="F-box" evidence="1">
    <location>
        <begin position="7"/>
        <end position="46"/>
    </location>
</feature>
<dbReference type="AlphaFoldDB" id="A0A5J9SMB3"/>
<dbReference type="SUPFAM" id="SSF81383">
    <property type="entry name" value="F-box domain"/>
    <property type="match status" value="1"/>
</dbReference>
<dbReference type="Pfam" id="PF12937">
    <property type="entry name" value="F-box-like"/>
    <property type="match status" value="1"/>
</dbReference>
<dbReference type="OrthoDB" id="695426at2759"/>